<dbReference type="EMBL" id="BK015978">
    <property type="protein sequence ID" value="DAF88152.1"/>
    <property type="molecule type" value="Genomic_DNA"/>
</dbReference>
<reference evidence="1" key="1">
    <citation type="journal article" date="2021" name="Proc. Natl. Acad. Sci. U.S.A.">
        <title>A Catalog of Tens of Thousands of Viruses from Human Metagenomes Reveals Hidden Associations with Chronic Diseases.</title>
        <authorList>
            <person name="Tisza M.J."/>
            <person name="Buck C.B."/>
        </authorList>
    </citation>
    <scope>NUCLEOTIDE SEQUENCE</scope>
    <source>
        <strain evidence="1">Ctub511</strain>
    </source>
</reference>
<name>A0A8S5U108_9CAUD</name>
<protein>
    <submittedName>
        <fullName evidence="1">Uncharacterized protein</fullName>
    </submittedName>
</protein>
<evidence type="ECO:0000313" key="1">
    <source>
        <dbReference type="EMBL" id="DAF88152.1"/>
    </source>
</evidence>
<organism evidence="1">
    <name type="scientific">Siphoviridae sp. ctub511</name>
    <dbReference type="NCBI Taxonomy" id="2825714"/>
    <lineage>
        <taxon>Viruses</taxon>
        <taxon>Duplodnaviria</taxon>
        <taxon>Heunggongvirae</taxon>
        <taxon>Uroviricota</taxon>
        <taxon>Caudoviricetes</taxon>
    </lineage>
</organism>
<accession>A0A8S5U108</accession>
<sequence length="39" mass="4809">MQRYFKKSRNSHEFAYEITMQLYHLSSIISEKKIFLNIL</sequence>
<proteinExistence type="predicted"/>